<comment type="caution">
    <text evidence="1">The sequence shown here is derived from an EMBL/GenBank/DDBJ whole genome shotgun (WGS) entry which is preliminary data.</text>
</comment>
<dbReference type="Proteomes" id="UP001595962">
    <property type="component" value="Unassembled WGS sequence"/>
</dbReference>
<name>A0ABV9JKK8_9GAMM</name>
<accession>A0ABV9JKK8</accession>
<organism evidence="1 2">
    <name type="scientific">Rheinheimera marina</name>
    <dbReference type="NCBI Taxonomy" id="1774958"/>
    <lineage>
        <taxon>Bacteria</taxon>
        <taxon>Pseudomonadati</taxon>
        <taxon>Pseudomonadota</taxon>
        <taxon>Gammaproteobacteria</taxon>
        <taxon>Chromatiales</taxon>
        <taxon>Chromatiaceae</taxon>
        <taxon>Rheinheimera</taxon>
    </lineage>
</organism>
<keyword evidence="2" id="KW-1185">Reference proteome</keyword>
<protein>
    <submittedName>
        <fullName evidence="1">Uncharacterized protein</fullName>
    </submittedName>
</protein>
<gene>
    <name evidence="1" type="ORF">ACFO3I_07145</name>
</gene>
<dbReference type="RefSeq" id="WP_377332886.1">
    <property type="nucleotide sequence ID" value="NZ_JBHSGB010000006.1"/>
</dbReference>
<sequence>MVSCIILSRYQQGLDPTAQGRQKIAGGPLYPVGDVMPLLKPERIRAWTKGCVQDLQKWSMDLEDVAALLKLALLEGRYLASEWCRQQPNGAWAACDAYLVVERRMNDALGDYFNTEFYLKFAIGKTGQLILVVSSHPSGS</sequence>
<dbReference type="EMBL" id="JBHSGB010000006">
    <property type="protein sequence ID" value="MFC4654788.1"/>
    <property type="molecule type" value="Genomic_DNA"/>
</dbReference>
<evidence type="ECO:0000313" key="2">
    <source>
        <dbReference type="Proteomes" id="UP001595962"/>
    </source>
</evidence>
<reference evidence="2" key="1">
    <citation type="journal article" date="2019" name="Int. J. Syst. Evol. Microbiol.">
        <title>The Global Catalogue of Microorganisms (GCM) 10K type strain sequencing project: providing services to taxonomists for standard genome sequencing and annotation.</title>
        <authorList>
            <consortium name="The Broad Institute Genomics Platform"/>
            <consortium name="The Broad Institute Genome Sequencing Center for Infectious Disease"/>
            <person name="Wu L."/>
            <person name="Ma J."/>
        </authorList>
    </citation>
    <scope>NUCLEOTIDE SEQUENCE [LARGE SCALE GENOMIC DNA]</scope>
    <source>
        <strain evidence="2">DT28</strain>
    </source>
</reference>
<proteinExistence type="predicted"/>
<evidence type="ECO:0000313" key="1">
    <source>
        <dbReference type="EMBL" id="MFC4654788.1"/>
    </source>
</evidence>